<keyword evidence="2" id="KW-1185">Reference proteome</keyword>
<sequence length="346" mass="38848">MKTYNRGKQLITVACVVTVGIAVLSFNTKKADEKKVSVITINKAIGDPLPSWNDGPLKKSIIAYVEKVTKSSGKDFIPVEDRIATFDNDGTLWAEQPTIELEYAKLAFKKMIQANPQLAQQQPYKAIITKDKAYLATADESVIAGAIIKSLSGTSEEEFDRSVKLYFDTAHYVIQRQKYPVQDATYQPQLELLKYLRSNGFKTFICSGGTIEFVRAISDRYYGIPKEQVIGTKLQYKFDEATHKIMREGKIASICDKAGKPVNIQWHIGKIPVFACGNEKSGGDIQMLKFSQSNKYASFQLMVNHDDAVREFAYKEKDNASLNAAAANKWHVVSMKSDWKKIFPVN</sequence>
<name>A0ABY7T0L6_9SPHI</name>
<keyword evidence="1" id="KW-0378">Hydrolase</keyword>
<evidence type="ECO:0000313" key="1">
    <source>
        <dbReference type="EMBL" id="WCT09980.1"/>
    </source>
</evidence>
<dbReference type="Gene3D" id="3.40.50.1000">
    <property type="entry name" value="HAD superfamily/HAD-like"/>
    <property type="match status" value="1"/>
</dbReference>
<dbReference type="RefSeq" id="WP_273628075.1">
    <property type="nucleotide sequence ID" value="NZ_CP117167.1"/>
</dbReference>
<dbReference type="Proteomes" id="UP001216139">
    <property type="component" value="Chromosome"/>
</dbReference>
<dbReference type="InterPro" id="IPR036412">
    <property type="entry name" value="HAD-like_sf"/>
</dbReference>
<dbReference type="InterPro" id="IPR023214">
    <property type="entry name" value="HAD_sf"/>
</dbReference>
<dbReference type="SUPFAM" id="SSF56784">
    <property type="entry name" value="HAD-like"/>
    <property type="match status" value="1"/>
</dbReference>
<protein>
    <submittedName>
        <fullName evidence="1">HAD family hydrolase</fullName>
    </submittedName>
</protein>
<organism evidence="1 2">
    <name type="scientific">Mucilaginibacter jinjuensis</name>
    <dbReference type="NCBI Taxonomy" id="1176721"/>
    <lineage>
        <taxon>Bacteria</taxon>
        <taxon>Pseudomonadati</taxon>
        <taxon>Bacteroidota</taxon>
        <taxon>Sphingobacteriia</taxon>
        <taxon>Sphingobacteriales</taxon>
        <taxon>Sphingobacteriaceae</taxon>
        <taxon>Mucilaginibacter</taxon>
    </lineage>
</organism>
<proteinExistence type="predicted"/>
<dbReference type="CDD" id="cd01427">
    <property type="entry name" value="HAD_like"/>
    <property type="match status" value="1"/>
</dbReference>
<dbReference type="Pfam" id="PF00702">
    <property type="entry name" value="Hydrolase"/>
    <property type="match status" value="1"/>
</dbReference>
<gene>
    <name evidence="1" type="ORF">PQO05_14705</name>
</gene>
<dbReference type="EMBL" id="CP117167">
    <property type="protein sequence ID" value="WCT09980.1"/>
    <property type="molecule type" value="Genomic_DNA"/>
</dbReference>
<accession>A0ABY7T0L6</accession>
<reference evidence="1 2" key="1">
    <citation type="submission" date="2023-02" db="EMBL/GenBank/DDBJ databases">
        <title>Genome sequence of Mucilaginibacter jinjuensis strain KACC 16571.</title>
        <authorList>
            <person name="Kim S."/>
            <person name="Heo J."/>
            <person name="Kwon S.-W."/>
        </authorList>
    </citation>
    <scope>NUCLEOTIDE SEQUENCE [LARGE SCALE GENOMIC DNA]</scope>
    <source>
        <strain evidence="1 2">KACC 16571</strain>
    </source>
</reference>
<dbReference type="GO" id="GO:0016787">
    <property type="term" value="F:hydrolase activity"/>
    <property type="evidence" value="ECO:0007669"/>
    <property type="project" value="UniProtKB-KW"/>
</dbReference>
<evidence type="ECO:0000313" key="2">
    <source>
        <dbReference type="Proteomes" id="UP001216139"/>
    </source>
</evidence>